<keyword evidence="8" id="KW-0805">Transcription regulation</keyword>
<dbReference type="Pfam" id="PF00176">
    <property type="entry name" value="SNF2-rel_dom"/>
    <property type="match status" value="1"/>
</dbReference>
<evidence type="ECO:0000259" key="16">
    <source>
        <dbReference type="PROSITE" id="PS51194"/>
    </source>
</evidence>
<accession>A0A1E3PYI4</accession>
<dbReference type="Pfam" id="PF12054">
    <property type="entry name" value="DUF3535"/>
    <property type="match status" value="1"/>
</dbReference>
<keyword evidence="18" id="KW-1185">Reference proteome</keyword>
<dbReference type="SMART" id="SM00487">
    <property type="entry name" value="DEXDc"/>
    <property type="match status" value="1"/>
</dbReference>
<dbReference type="PANTHER" id="PTHR36498">
    <property type="entry name" value="TATA-BINDING PROTEIN-ASSOCIATED FACTOR 172"/>
    <property type="match status" value="1"/>
</dbReference>
<dbReference type="InterPro" id="IPR049730">
    <property type="entry name" value="SNF2/RAD54-like_C"/>
</dbReference>
<name>A0A1E3PYI4_LIPST</name>
<dbReference type="Gene3D" id="3.40.50.10810">
    <property type="entry name" value="Tandem AAA-ATPase domain"/>
    <property type="match status" value="1"/>
</dbReference>
<dbReference type="FunFam" id="1.25.10.10:FF:000445">
    <property type="entry name" value="Related to MOT1-transcriptional accessory protein"/>
    <property type="match status" value="1"/>
</dbReference>
<reference evidence="17 18" key="1">
    <citation type="journal article" date="2016" name="Proc. Natl. Acad. Sci. U.S.A.">
        <title>Comparative genomics of biotechnologically important yeasts.</title>
        <authorList>
            <person name="Riley R."/>
            <person name="Haridas S."/>
            <person name="Wolfe K.H."/>
            <person name="Lopes M.R."/>
            <person name="Hittinger C.T."/>
            <person name="Goeker M."/>
            <person name="Salamov A.A."/>
            <person name="Wisecaver J.H."/>
            <person name="Long T.M."/>
            <person name="Calvey C.H."/>
            <person name="Aerts A.L."/>
            <person name="Barry K.W."/>
            <person name="Choi C."/>
            <person name="Clum A."/>
            <person name="Coughlan A.Y."/>
            <person name="Deshpande S."/>
            <person name="Douglass A.P."/>
            <person name="Hanson S.J."/>
            <person name="Klenk H.-P."/>
            <person name="LaButti K.M."/>
            <person name="Lapidus A."/>
            <person name="Lindquist E.A."/>
            <person name="Lipzen A.M."/>
            <person name="Meier-Kolthoff J.P."/>
            <person name="Ohm R.A."/>
            <person name="Otillar R.P."/>
            <person name="Pangilinan J.L."/>
            <person name="Peng Y."/>
            <person name="Rokas A."/>
            <person name="Rosa C.A."/>
            <person name="Scheuner C."/>
            <person name="Sibirny A.A."/>
            <person name="Slot J.C."/>
            <person name="Stielow J.B."/>
            <person name="Sun H."/>
            <person name="Kurtzman C.P."/>
            <person name="Blackwell M."/>
            <person name="Grigoriev I.V."/>
            <person name="Jeffries T.W."/>
        </authorList>
    </citation>
    <scope>NUCLEOTIDE SEQUENCE [LARGE SCALE GENOMIC DNA]</scope>
    <source>
        <strain evidence="17 18">NRRL Y-11557</strain>
    </source>
</reference>
<comment type="similarity">
    <text evidence="2">Belongs to the SNF2/RAD54 helicase family.</text>
</comment>
<dbReference type="GO" id="GO:0045892">
    <property type="term" value="P:negative regulation of DNA-templated transcription"/>
    <property type="evidence" value="ECO:0007669"/>
    <property type="project" value="EnsemblFungi"/>
</dbReference>
<dbReference type="InterPro" id="IPR022707">
    <property type="entry name" value="Mot1_central_dom"/>
</dbReference>
<dbReference type="InterPro" id="IPR038718">
    <property type="entry name" value="SNF2-like_sf"/>
</dbReference>
<dbReference type="CDD" id="cd17999">
    <property type="entry name" value="DEXHc_Mot1"/>
    <property type="match status" value="1"/>
</dbReference>
<feature type="domain" description="Helicase C-terminal" evidence="16">
    <location>
        <begin position="1743"/>
        <end position="1895"/>
    </location>
</feature>
<keyword evidence="9" id="KW-0238">DNA-binding</keyword>
<dbReference type="EMBL" id="KV454300">
    <property type="protein sequence ID" value="ODQ70400.1"/>
    <property type="molecule type" value="Genomic_DNA"/>
</dbReference>
<dbReference type="InterPro" id="IPR044078">
    <property type="entry name" value="Mot1_ATP-bd"/>
</dbReference>
<dbReference type="CDD" id="cd18793">
    <property type="entry name" value="SF2_C_SNF"/>
    <property type="match status" value="1"/>
</dbReference>
<organism evidence="17 18">
    <name type="scientific">Lipomyces starkeyi NRRL Y-11557</name>
    <dbReference type="NCBI Taxonomy" id="675824"/>
    <lineage>
        <taxon>Eukaryota</taxon>
        <taxon>Fungi</taxon>
        <taxon>Dikarya</taxon>
        <taxon>Ascomycota</taxon>
        <taxon>Saccharomycotina</taxon>
        <taxon>Lipomycetes</taxon>
        <taxon>Lipomycetales</taxon>
        <taxon>Lipomycetaceae</taxon>
        <taxon>Lipomyces</taxon>
    </lineage>
</organism>
<evidence type="ECO:0000256" key="9">
    <source>
        <dbReference type="ARBA" id="ARBA00023125"/>
    </source>
</evidence>
<dbReference type="OrthoDB" id="10252227at2759"/>
<dbReference type="SUPFAM" id="SSF48371">
    <property type="entry name" value="ARM repeat"/>
    <property type="match status" value="1"/>
</dbReference>
<keyword evidence="7" id="KW-0067">ATP-binding</keyword>
<dbReference type="InterPro" id="IPR016024">
    <property type="entry name" value="ARM-type_fold"/>
</dbReference>
<evidence type="ECO:0000256" key="3">
    <source>
        <dbReference type="ARBA" id="ARBA00022737"/>
    </source>
</evidence>
<dbReference type="Proteomes" id="UP000094385">
    <property type="component" value="Unassembled WGS sequence"/>
</dbReference>
<feature type="compositionally biased region" description="Polar residues" evidence="14">
    <location>
        <begin position="760"/>
        <end position="776"/>
    </location>
</feature>
<feature type="compositionally biased region" description="Basic and acidic residues" evidence="14">
    <location>
        <begin position="102"/>
        <end position="118"/>
    </location>
</feature>
<dbReference type="Gene3D" id="3.40.50.300">
    <property type="entry name" value="P-loop containing nucleotide triphosphate hydrolases"/>
    <property type="match status" value="1"/>
</dbReference>
<evidence type="ECO:0000256" key="2">
    <source>
        <dbReference type="ARBA" id="ARBA00007025"/>
    </source>
</evidence>
<dbReference type="GO" id="GO:0006364">
    <property type="term" value="P:rRNA processing"/>
    <property type="evidence" value="ECO:0007669"/>
    <property type="project" value="EnsemblFungi"/>
</dbReference>
<evidence type="ECO:0000313" key="17">
    <source>
        <dbReference type="EMBL" id="ODQ70400.1"/>
    </source>
</evidence>
<dbReference type="InterPro" id="IPR000330">
    <property type="entry name" value="SNF2_N"/>
</dbReference>
<dbReference type="SMART" id="SM00490">
    <property type="entry name" value="HELICc"/>
    <property type="match status" value="1"/>
</dbReference>
<dbReference type="GO" id="GO:0004386">
    <property type="term" value="F:helicase activity"/>
    <property type="evidence" value="ECO:0007669"/>
    <property type="project" value="UniProtKB-KW"/>
</dbReference>
<dbReference type="GO" id="GO:0003677">
    <property type="term" value="F:DNA binding"/>
    <property type="evidence" value="ECO:0007669"/>
    <property type="project" value="UniProtKB-KW"/>
</dbReference>
<keyword evidence="3" id="KW-0677">Repeat</keyword>
<evidence type="ECO:0000256" key="11">
    <source>
        <dbReference type="ARBA" id="ARBA00023242"/>
    </source>
</evidence>
<dbReference type="PANTHER" id="PTHR36498:SF1">
    <property type="entry name" value="TATA-BINDING PROTEIN-ASSOCIATED FACTOR 172"/>
    <property type="match status" value="1"/>
</dbReference>
<feature type="region of interest" description="Disordered" evidence="14">
    <location>
        <begin position="74"/>
        <end position="171"/>
    </location>
</feature>
<evidence type="ECO:0000256" key="8">
    <source>
        <dbReference type="ARBA" id="ARBA00023015"/>
    </source>
</evidence>
<sequence>MSRLDRLVSLLDTGSTQLVRNTAADQIADVQKAHPEELYNLLGRVFPYLRSPKWDTRVAAARALGGIADYTEKWDPNANDSIVEDEDIKEEEEEEEEGILPVKKEEEPATDFKEEKRPSPPARTPSFYPPLPLPSDFIKKEDDLSDTKARLPKLNTESLKASSSGPSSPDEDLLTFSTLDIGTVLKNGMKLLGSGGREYDFSLADLDPAERLALQKRNVTARLGLGGEYMDDIVTAQDFAPQTPGLKAPGVPATPGQQLYSQSYSAQPLKTPDAQSPADDNTGLSSRVRAMAKRKARADAKSQSNRVRSVDLSSSTASRKLASIESTPAAQQAQAQDYFSVTPQAQPDRVVVEHKAPPNPSSAIQTAATGQVWPFEGLAELLMVDIFDEAWETRHGAASGLREIIRVHGSGAGRIVGKSRKDNDRLNKAWLEDLACRMCCVFALDRFGDYVSDQVVAPIRESVAQTLGALLLHLPRDTVLSTYKVLYDLVMQTNFDISFPIWEACHGGMLGLKYLVAVRKDLLFDEDSKYGLLDGVVECVMHGLDEQDDDVRAVSAATLVPIASELVLLRPRSVDKLIEVVWDCLANLKDDLSASTGSVMDLLAKLCSFPQVLEQMKVNATADSSMSFAMLVPRLYPFLRHSITSVRRAVLRALLTFLNIEGEGASDWIDGKSLRLLFQNLLVEQNEAVLNLSLEVFKALSDKLSKQGETQFAEAFSSHVYPLLTLLMTPIGINRNTYPMDTSLFLRPSGATFAALNPATTTSAGMGNSGPANGSSDGPPLKRRRRSEKKEEPHVTAHNIDSPVFLGDAELIGMEVMIRMKIAGASAMGYAMSLWPDSNVMTFQNVLSSYLGSADNAVAATATAQYSTSRLIAAMILDEYGSHANGPSALKSHFAPILSDILQATDANTIYQDMAPYLRVVRTQAQSLLNVFVDVGRMSSHKLPRLAVVVQGEPDAGPDAFSLDDGERVLGSDIERLRKSMQASYRFAVADPLKHAQDSLRIAINDAKEAIESRRIRIAAAVAGAYISVLSSLPKKLNPVIRNLMDCVKEEENFDLQRRSAASVALLVQLCASYGKIGASDKIIKNLCAFLCVDTAEVPEFHHHEKLENSILSLHKEEDRRDPKDVISYQREAKKARTKRRGAKTALEILADMFGSKLFEKVPKLKECMISPLLVLKEPLPSDIMLPESTLGQEIVDGLSVLRALLPKLHPDLHDIFVDYFKLMATALESTFSVLRYAAAKCFATVCSVMKAKGMTFLVENILPMFNNALELKCRQGAVECVYHLVHVMEADILPYVVFLIVPILGRMSDSDNDIRLLATTTFAQLIKLVPLEAGIPDPPGLPPSLLEGRDRERKFISQMLDPNKVESFTLPVAIKADLRKYQQDGVNWLAFLNKYHLHGILCDDMGLGKTLQTICIVASDHHLRAEEHARTHSVESRPLPSLVVCPPTLTGHWEHEIHTYAPFLKVLVYIGNPYQRSHIASQFANADVVVTSYDICRNDVDVMTAQNWCYCVLDEGHIIKNASSKLTKAVKGISADHRLILSGTPIQNNVLELWSLFDFLMPGFLGTEKVFNDRFSKPITQSRNSKSSSKEQEAGALALEALHKQVLPFLLRRLKEDVLADLPPKIIQDYYCDLSDLQMQLYEDFAKKQKKTVHTEVSSAGKENKQHIFQALQYMRKLCDHPALVLNPKHPQYDKVTRQIAAEKKPLRDISHAPKLGALHALLLDCGIGVNGTSASSIATAVPEDFGAGVISQHRALIFCQLKEMLDIVEQDVFQKLLPGVSYMRLDGSTDARKRHDIVQTFNADPSIDVLLLTTHVGGLGLNLTGADTVIFVEHDWNPMKDLQAMDRAHRIGQKKVVNVYRLITRNTVEEKIMGLQRFKLNIASTIVNQQNAGLSSMDTDQILDLFNINDDAAAATTTKTPVTADEDMVDEQGQIIKKGDRSAVHGLADLWDEKEYEEEYNLDSFIQSLK</sequence>
<dbReference type="InterPro" id="IPR044972">
    <property type="entry name" value="Mot1"/>
</dbReference>
<dbReference type="GO" id="GO:0045898">
    <property type="term" value="P:regulation of RNA polymerase II transcription preinitiation complex assembly"/>
    <property type="evidence" value="ECO:0007669"/>
    <property type="project" value="EnsemblFungi"/>
</dbReference>
<evidence type="ECO:0000256" key="5">
    <source>
        <dbReference type="ARBA" id="ARBA00022801"/>
    </source>
</evidence>
<dbReference type="PROSITE" id="PS51192">
    <property type="entry name" value="HELICASE_ATP_BIND_1"/>
    <property type="match status" value="1"/>
</dbReference>
<feature type="region of interest" description="Disordered" evidence="14">
    <location>
        <begin position="240"/>
        <end position="318"/>
    </location>
</feature>
<keyword evidence="5" id="KW-0378">Hydrolase</keyword>
<dbReference type="InterPro" id="IPR027417">
    <property type="entry name" value="P-loop_NTPase"/>
</dbReference>
<evidence type="ECO:0000313" key="18">
    <source>
        <dbReference type="Proteomes" id="UP000094385"/>
    </source>
</evidence>
<evidence type="ECO:0000256" key="4">
    <source>
        <dbReference type="ARBA" id="ARBA00022741"/>
    </source>
</evidence>
<dbReference type="Gene3D" id="1.25.10.10">
    <property type="entry name" value="Leucine-rich Repeat Variant"/>
    <property type="match status" value="3"/>
</dbReference>
<keyword evidence="11" id="KW-0539">Nucleus</keyword>
<feature type="domain" description="Helicase ATP-binding" evidence="15">
    <location>
        <begin position="1391"/>
        <end position="1564"/>
    </location>
</feature>
<comment type="subcellular location">
    <subcellularLocation>
        <location evidence="1">Nucleus</location>
    </subcellularLocation>
</comment>
<dbReference type="GO" id="GO:0000228">
    <property type="term" value="C:nuclear chromosome"/>
    <property type="evidence" value="ECO:0007669"/>
    <property type="project" value="EnsemblFungi"/>
</dbReference>
<dbReference type="InterPro" id="IPR001650">
    <property type="entry name" value="Helicase_C-like"/>
</dbReference>
<dbReference type="Pfam" id="PF00271">
    <property type="entry name" value="Helicase_C"/>
    <property type="match status" value="1"/>
</dbReference>
<keyword evidence="4" id="KW-0547">Nucleotide-binding</keyword>
<dbReference type="GO" id="GO:0016887">
    <property type="term" value="F:ATP hydrolysis activity"/>
    <property type="evidence" value="ECO:0007669"/>
    <property type="project" value="EnsemblFungi"/>
</dbReference>
<evidence type="ECO:0000256" key="14">
    <source>
        <dbReference type="SAM" id="MobiDB-lite"/>
    </source>
</evidence>
<dbReference type="GO" id="GO:0005667">
    <property type="term" value="C:transcription regulator complex"/>
    <property type="evidence" value="ECO:0007669"/>
    <property type="project" value="EnsemblFungi"/>
</dbReference>
<dbReference type="GO" id="GO:0017025">
    <property type="term" value="F:TBP-class protein binding"/>
    <property type="evidence" value="ECO:0007669"/>
    <property type="project" value="EnsemblFungi"/>
</dbReference>
<evidence type="ECO:0000256" key="7">
    <source>
        <dbReference type="ARBA" id="ARBA00022840"/>
    </source>
</evidence>
<dbReference type="GO" id="GO:0042790">
    <property type="term" value="P:nucleolar large rRNA transcription by RNA polymerase I"/>
    <property type="evidence" value="ECO:0007669"/>
    <property type="project" value="EnsemblFungi"/>
</dbReference>
<evidence type="ECO:0000256" key="12">
    <source>
        <dbReference type="ARBA" id="ARBA00073046"/>
    </source>
</evidence>
<evidence type="ECO:0000256" key="10">
    <source>
        <dbReference type="ARBA" id="ARBA00023163"/>
    </source>
</evidence>
<feature type="compositionally biased region" description="Acidic residues" evidence="14">
    <location>
        <begin position="82"/>
        <end position="98"/>
    </location>
</feature>
<feature type="compositionally biased region" description="Pro residues" evidence="14">
    <location>
        <begin position="119"/>
        <end position="133"/>
    </location>
</feature>
<dbReference type="FunFam" id="3.40.50.300:FF:000428">
    <property type="entry name" value="TATA-binding protein-associated factor 172"/>
    <property type="match status" value="1"/>
</dbReference>
<protein>
    <recommendedName>
        <fullName evidence="12">TATA-binding protein-associated factor mot1</fullName>
    </recommendedName>
    <alternativeName>
        <fullName evidence="13">Modifier of transcription 1</fullName>
    </alternativeName>
</protein>
<dbReference type="InterPro" id="IPR011989">
    <property type="entry name" value="ARM-like"/>
</dbReference>
<keyword evidence="6" id="KW-0347">Helicase</keyword>
<dbReference type="InterPro" id="IPR014001">
    <property type="entry name" value="Helicase_ATP-bd"/>
</dbReference>
<evidence type="ECO:0000259" key="15">
    <source>
        <dbReference type="PROSITE" id="PS51192"/>
    </source>
</evidence>
<feature type="compositionally biased region" description="Basic and acidic residues" evidence="14">
    <location>
        <begin position="137"/>
        <end position="149"/>
    </location>
</feature>
<dbReference type="STRING" id="675824.A0A1E3PYI4"/>
<feature type="compositionally biased region" description="Polar residues" evidence="14">
    <location>
        <begin position="305"/>
        <end position="318"/>
    </location>
</feature>
<evidence type="ECO:0000256" key="1">
    <source>
        <dbReference type="ARBA" id="ARBA00004123"/>
    </source>
</evidence>
<dbReference type="PROSITE" id="PS51194">
    <property type="entry name" value="HELICASE_CTER"/>
    <property type="match status" value="1"/>
</dbReference>
<feature type="compositionally biased region" description="Polar residues" evidence="14">
    <location>
        <begin position="255"/>
        <end position="268"/>
    </location>
</feature>
<feature type="region of interest" description="Disordered" evidence="14">
    <location>
        <begin position="760"/>
        <end position="796"/>
    </location>
</feature>
<dbReference type="FunFam" id="3.40.50.10810:FF:000009">
    <property type="entry name" value="B-TFIID TATA-box-binding protein-associated factor 1"/>
    <property type="match status" value="1"/>
</dbReference>
<dbReference type="SUPFAM" id="SSF52540">
    <property type="entry name" value="P-loop containing nucleoside triphosphate hydrolases"/>
    <property type="match status" value="2"/>
</dbReference>
<dbReference type="GO" id="GO:0005524">
    <property type="term" value="F:ATP binding"/>
    <property type="evidence" value="ECO:0007669"/>
    <property type="project" value="UniProtKB-KW"/>
</dbReference>
<dbReference type="FunFam" id="1.25.10.10:FF:000508">
    <property type="entry name" value="Probable helicase mot1"/>
    <property type="match status" value="1"/>
</dbReference>
<keyword evidence="10" id="KW-0804">Transcription</keyword>
<evidence type="ECO:0000256" key="13">
    <source>
        <dbReference type="ARBA" id="ARBA00081329"/>
    </source>
</evidence>
<evidence type="ECO:0000256" key="6">
    <source>
        <dbReference type="ARBA" id="ARBA00022806"/>
    </source>
</evidence>
<gene>
    <name evidence="17" type="ORF">LIPSTDRAFT_166724</name>
</gene>
<proteinExistence type="inferred from homology"/>